<dbReference type="AlphaFoldDB" id="A0A511MCK0"/>
<organism evidence="5 6">
    <name type="scientific">Nocardia ninae NBRC 108245</name>
    <dbReference type="NCBI Taxonomy" id="1210091"/>
    <lineage>
        <taxon>Bacteria</taxon>
        <taxon>Bacillati</taxon>
        <taxon>Actinomycetota</taxon>
        <taxon>Actinomycetes</taxon>
        <taxon>Mycobacteriales</taxon>
        <taxon>Nocardiaceae</taxon>
        <taxon>Nocardia</taxon>
    </lineage>
</organism>
<dbReference type="Pfam" id="PF12833">
    <property type="entry name" value="HTH_18"/>
    <property type="match status" value="1"/>
</dbReference>
<dbReference type="Gene3D" id="1.10.10.60">
    <property type="entry name" value="Homeodomain-like"/>
    <property type="match status" value="1"/>
</dbReference>
<gene>
    <name evidence="5" type="ORF">NN4_29130</name>
</gene>
<dbReference type="PANTHER" id="PTHR47894">
    <property type="entry name" value="HTH-TYPE TRANSCRIPTIONAL REGULATOR GADX"/>
    <property type="match status" value="1"/>
</dbReference>
<dbReference type="PROSITE" id="PS00041">
    <property type="entry name" value="HTH_ARAC_FAMILY_1"/>
    <property type="match status" value="1"/>
</dbReference>
<feature type="domain" description="HTH araC/xylS-type" evidence="4">
    <location>
        <begin position="225"/>
        <end position="321"/>
    </location>
</feature>
<dbReference type="GO" id="GO:0005829">
    <property type="term" value="C:cytosol"/>
    <property type="evidence" value="ECO:0007669"/>
    <property type="project" value="TreeGrafter"/>
</dbReference>
<evidence type="ECO:0000256" key="3">
    <source>
        <dbReference type="ARBA" id="ARBA00023163"/>
    </source>
</evidence>
<dbReference type="Proteomes" id="UP000321424">
    <property type="component" value="Unassembled WGS sequence"/>
</dbReference>
<comment type="caution">
    <text evidence="5">The sequence shown here is derived from an EMBL/GenBank/DDBJ whole genome shotgun (WGS) entry which is preliminary data.</text>
</comment>
<dbReference type="PANTHER" id="PTHR47894:SF1">
    <property type="entry name" value="HTH-TYPE TRANSCRIPTIONAL REGULATOR VQSM"/>
    <property type="match status" value="1"/>
</dbReference>
<dbReference type="SUPFAM" id="SSF46689">
    <property type="entry name" value="Homeodomain-like"/>
    <property type="match status" value="1"/>
</dbReference>
<evidence type="ECO:0000256" key="2">
    <source>
        <dbReference type="ARBA" id="ARBA00023125"/>
    </source>
</evidence>
<reference evidence="5 6" key="1">
    <citation type="submission" date="2019-07" db="EMBL/GenBank/DDBJ databases">
        <title>Whole genome shotgun sequence of Nocardia ninae NBRC 108245.</title>
        <authorList>
            <person name="Hosoyama A."/>
            <person name="Uohara A."/>
            <person name="Ohji S."/>
            <person name="Ichikawa N."/>
        </authorList>
    </citation>
    <scope>NUCLEOTIDE SEQUENCE [LARGE SCALE GENOMIC DNA]</scope>
    <source>
        <strain evidence="5 6">NBRC 108245</strain>
    </source>
</reference>
<evidence type="ECO:0000259" key="4">
    <source>
        <dbReference type="PROSITE" id="PS01124"/>
    </source>
</evidence>
<evidence type="ECO:0000313" key="5">
    <source>
        <dbReference type="EMBL" id="GEM38394.1"/>
    </source>
</evidence>
<dbReference type="InterPro" id="IPR032687">
    <property type="entry name" value="AraC-type_N"/>
</dbReference>
<keyword evidence="2" id="KW-0238">DNA-binding</keyword>
<proteinExistence type="predicted"/>
<name>A0A511MCK0_9NOCA</name>
<evidence type="ECO:0000313" key="6">
    <source>
        <dbReference type="Proteomes" id="UP000321424"/>
    </source>
</evidence>
<dbReference type="InterPro" id="IPR009057">
    <property type="entry name" value="Homeodomain-like_sf"/>
</dbReference>
<dbReference type="InterPro" id="IPR018060">
    <property type="entry name" value="HTH_AraC"/>
</dbReference>
<dbReference type="Pfam" id="PF12625">
    <property type="entry name" value="Arabinose_bd"/>
    <property type="match status" value="1"/>
</dbReference>
<accession>A0A511MCK0</accession>
<dbReference type="InterPro" id="IPR018062">
    <property type="entry name" value="HTH_AraC-typ_CS"/>
</dbReference>
<evidence type="ECO:0000256" key="1">
    <source>
        <dbReference type="ARBA" id="ARBA00023015"/>
    </source>
</evidence>
<sequence>MRVLVEVGVAHGMSVTTCLIGSGLRSEDLTDPTTVVQAAQELSVARNLIRELGDRPGLGAEAGSRHTIGSLGVWGYAMMSSPTLRDAILLGIRYVELSFAFVRVRLVEADREVAVVCDDADIPVDVRAFFVERELVKIAHLVPIALGPSVGVRVETGLTGARADAVRSRIGDIELRSGCRRHRIVLDRDVLDLPLPNADPLVTSELERECLRLLDLRRGRGALAARVRALLLADLDSAPGMDLIAARLHVDPRTLRRNLAAEGTSFRELADEVRAALAAELLGTGLPVAAVAARLGFHDAAGFSRAYRRWTGETPGRARRLPG</sequence>
<protein>
    <submittedName>
        <fullName evidence="5">Transcriptional regulator</fullName>
    </submittedName>
</protein>
<dbReference type="SMART" id="SM00342">
    <property type="entry name" value="HTH_ARAC"/>
    <property type="match status" value="1"/>
</dbReference>
<dbReference type="PROSITE" id="PS01124">
    <property type="entry name" value="HTH_ARAC_FAMILY_2"/>
    <property type="match status" value="1"/>
</dbReference>
<keyword evidence="3" id="KW-0804">Transcription</keyword>
<dbReference type="EMBL" id="BJXA01000015">
    <property type="protein sequence ID" value="GEM38394.1"/>
    <property type="molecule type" value="Genomic_DNA"/>
</dbReference>
<dbReference type="GO" id="GO:0000976">
    <property type="term" value="F:transcription cis-regulatory region binding"/>
    <property type="evidence" value="ECO:0007669"/>
    <property type="project" value="TreeGrafter"/>
</dbReference>
<keyword evidence="1" id="KW-0805">Transcription regulation</keyword>
<keyword evidence="6" id="KW-1185">Reference proteome</keyword>
<dbReference type="GO" id="GO:0003700">
    <property type="term" value="F:DNA-binding transcription factor activity"/>
    <property type="evidence" value="ECO:0007669"/>
    <property type="project" value="InterPro"/>
</dbReference>